<reference evidence="3" key="1">
    <citation type="submission" date="2017-03" db="EMBL/GenBank/DDBJ databases">
        <authorList>
            <person name="Herbold C."/>
        </authorList>
    </citation>
    <scope>NUCLEOTIDE SEQUENCE [LARGE SCALE GENOMIC DNA]</scope>
</reference>
<name>A0A2H1FD43_9ARCH</name>
<keyword evidence="3" id="KW-1185">Reference proteome</keyword>
<dbReference type="AlphaFoldDB" id="A0A2H1FD43"/>
<feature type="transmembrane region" description="Helical" evidence="1">
    <location>
        <begin position="7"/>
        <end position="28"/>
    </location>
</feature>
<proteinExistence type="predicted"/>
<keyword evidence="1" id="KW-0472">Membrane</keyword>
<evidence type="ECO:0000313" key="3">
    <source>
        <dbReference type="Proteomes" id="UP000230607"/>
    </source>
</evidence>
<gene>
    <name evidence="2" type="ORF">NCS_10474</name>
</gene>
<dbReference type="Proteomes" id="UP000230607">
    <property type="component" value="Chromosome 1"/>
</dbReference>
<evidence type="ECO:0000313" key="2">
    <source>
        <dbReference type="EMBL" id="SMH70667.1"/>
    </source>
</evidence>
<sequence>MKLNYKVLIILLGICFGSLGFAIIISSLESMMLPPNGNDMMPLSIVSYMGSNVNPLLAYVFFITLIIVIIYSAFIFRQKIMRILS</sequence>
<protein>
    <submittedName>
        <fullName evidence="2">Uncharacterized protein</fullName>
    </submittedName>
</protein>
<keyword evidence="1" id="KW-0812">Transmembrane</keyword>
<accession>A0A2H1FD43</accession>
<keyword evidence="1" id="KW-1133">Transmembrane helix</keyword>
<evidence type="ECO:0000256" key="1">
    <source>
        <dbReference type="SAM" id="Phobius"/>
    </source>
</evidence>
<feature type="transmembrane region" description="Helical" evidence="1">
    <location>
        <begin position="56"/>
        <end position="76"/>
    </location>
</feature>
<dbReference type="EMBL" id="LT841358">
    <property type="protein sequence ID" value="SMH70667.1"/>
    <property type="molecule type" value="Genomic_DNA"/>
</dbReference>
<organism evidence="2 3">
    <name type="scientific">Candidatus Nitrosotalea okcheonensis</name>
    <dbReference type="NCBI Taxonomy" id="1903276"/>
    <lineage>
        <taxon>Archaea</taxon>
        <taxon>Nitrososphaerota</taxon>
        <taxon>Nitrososphaeria</taxon>
        <taxon>Nitrosotaleales</taxon>
        <taxon>Nitrosotaleaceae</taxon>
        <taxon>Nitrosotalea</taxon>
    </lineage>
</organism>